<organism evidence="1 2">
    <name type="scientific">Hypholoma sublateritium (strain FD-334 SS-4)</name>
    <dbReference type="NCBI Taxonomy" id="945553"/>
    <lineage>
        <taxon>Eukaryota</taxon>
        <taxon>Fungi</taxon>
        <taxon>Dikarya</taxon>
        <taxon>Basidiomycota</taxon>
        <taxon>Agaricomycotina</taxon>
        <taxon>Agaricomycetes</taxon>
        <taxon>Agaricomycetidae</taxon>
        <taxon>Agaricales</taxon>
        <taxon>Agaricineae</taxon>
        <taxon>Strophariaceae</taxon>
        <taxon>Hypholoma</taxon>
    </lineage>
</organism>
<dbReference type="EMBL" id="KN817532">
    <property type="protein sequence ID" value="KJA25277.1"/>
    <property type="molecule type" value="Genomic_DNA"/>
</dbReference>
<gene>
    <name evidence="1" type="ORF">HYPSUDRAFT_135105</name>
</gene>
<accession>A0A0D2LD45</accession>
<feature type="non-terminal residue" evidence="1">
    <location>
        <position position="1"/>
    </location>
</feature>
<proteinExistence type="predicted"/>
<evidence type="ECO:0000313" key="1">
    <source>
        <dbReference type="EMBL" id="KJA25277.1"/>
    </source>
</evidence>
<keyword evidence="2" id="KW-1185">Reference proteome</keyword>
<dbReference type="STRING" id="945553.A0A0D2LD45"/>
<dbReference type="AlphaFoldDB" id="A0A0D2LD45"/>
<protein>
    <submittedName>
        <fullName evidence="1">Uncharacterized protein</fullName>
    </submittedName>
</protein>
<reference evidence="2" key="1">
    <citation type="submission" date="2014-04" db="EMBL/GenBank/DDBJ databases">
        <title>Evolutionary Origins and Diversification of the Mycorrhizal Mutualists.</title>
        <authorList>
            <consortium name="DOE Joint Genome Institute"/>
            <consortium name="Mycorrhizal Genomics Consortium"/>
            <person name="Kohler A."/>
            <person name="Kuo A."/>
            <person name="Nagy L.G."/>
            <person name="Floudas D."/>
            <person name="Copeland A."/>
            <person name="Barry K.W."/>
            <person name="Cichocki N."/>
            <person name="Veneault-Fourrey C."/>
            <person name="LaButti K."/>
            <person name="Lindquist E.A."/>
            <person name="Lipzen A."/>
            <person name="Lundell T."/>
            <person name="Morin E."/>
            <person name="Murat C."/>
            <person name="Riley R."/>
            <person name="Ohm R."/>
            <person name="Sun H."/>
            <person name="Tunlid A."/>
            <person name="Henrissat B."/>
            <person name="Grigoriev I.V."/>
            <person name="Hibbett D.S."/>
            <person name="Martin F."/>
        </authorList>
    </citation>
    <scope>NUCLEOTIDE SEQUENCE [LARGE SCALE GENOMIC DNA]</scope>
    <source>
        <strain evidence="2">FD-334 SS-4</strain>
    </source>
</reference>
<dbReference type="OrthoDB" id="3258141at2759"/>
<sequence>LVTTPEDGETAVDDFTVVLFRILGYSHRPRLERTRVNLPLLICGESRYAETDVRIVDRSQNNIPLLVQEDQKLDEKQLDNARNKTAREMMGLALVEEKVSHLFVFAGPLYERLFLGHFRHRHVGHVACVFPDPNFPTSVHSYSSWDLSFRGNLRGLLLSARSSPWPPG</sequence>
<dbReference type="Proteomes" id="UP000054270">
    <property type="component" value="Unassembled WGS sequence"/>
</dbReference>
<evidence type="ECO:0000313" key="2">
    <source>
        <dbReference type="Proteomes" id="UP000054270"/>
    </source>
</evidence>
<name>A0A0D2LD45_HYPSF</name>